<organism evidence="1">
    <name type="scientific">Medicago truncatula</name>
    <name type="common">Barrel medic</name>
    <name type="synonym">Medicago tribuloides</name>
    <dbReference type="NCBI Taxonomy" id="3880"/>
    <lineage>
        <taxon>Eukaryota</taxon>
        <taxon>Viridiplantae</taxon>
        <taxon>Streptophyta</taxon>
        <taxon>Embryophyta</taxon>
        <taxon>Tracheophyta</taxon>
        <taxon>Spermatophyta</taxon>
        <taxon>Magnoliopsida</taxon>
        <taxon>eudicotyledons</taxon>
        <taxon>Gunneridae</taxon>
        <taxon>Pentapetalae</taxon>
        <taxon>rosids</taxon>
        <taxon>fabids</taxon>
        <taxon>Fabales</taxon>
        <taxon>Fabaceae</taxon>
        <taxon>Papilionoideae</taxon>
        <taxon>50 kb inversion clade</taxon>
        <taxon>NPAAA clade</taxon>
        <taxon>Hologalegina</taxon>
        <taxon>IRL clade</taxon>
        <taxon>Trifolieae</taxon>
        <taxon>Medicago</taxon>
    </lineage>
</organism>
<evidence type="ECO:0000313" key="1">
    <source>
        <dbReference type="EMBL" id="RHN81856.1"/>
    </source>
</evidence>
<dbReference type="EMBL" id="PSQE01000001">
    <property type="protein sequence ID" value="RHN81856.1"/>
    <property type="molecule type" value="Genomic_DNA"/>
</dbReference>
<reference evidence="1" key="1">
    <citation type="journal article" date="2018" name="Nat. Plants">
        <title>Whole-genome landscape of Medicago truncatula symbiotic genes.</title>
        <authorList>
            <person name="Pecrix Y."/>
            <person name="Gamas P."/>
            <person name="Carrere S."/>
        </authorList>
    </citation>
    <scope>NUCLEOTIDE SEQUENCE</scope>
    <source>
        <tissue evidence="1">Leaves</tissue>
    </source>
</reference>
<dbReference type="Proteomes" id="UP000265566">
    <property type="component" value="Chromosome 1"/>
</dbReference>
<sequence>MFFLRKKKKKDVYSWEIGEENMGILVTIHVIVIKTEFHKSRS</sequence>
<comment type="caution">
    <text evidence="1">The sequence shown here is derived from an EMBL/GenBank/DDBJ whole genome shotgun (WGS) entry which is preliminary data.</text>
</comment>
<dbReference type="AlphaFoldDB" id="A0A396JU42"/>
<proteinExistence type="predicted"/>
<name>A0A396JU42_MEDTR</name>
<gene>
    <name evidence="1" type="ORF">MtrunA17_Chr1g0203621</name>
</gene>
<dbReference type="Gramene" id="rna5949">
    <property type="protein sequence ID" value="RHN81856.1"/>
    <property type="gene ID" value="gene5949"/>
</dbReference>
<accession>A0A396JU42</accession>
<protein>
    <submittedName>
        <fullName evidence="1">Uncharacterized protein</fullName>
    </submittedName>
</protein>